<dbReference type="HOGENOM" id="CLU_159117_0_0_9"/>
<dbReference type="EMBL" id="CP009416">
    <property type="protein sequence ID" value="AJD92064.1"/>
    <property type="molecule type" value="Genomic_DNA"/>
</dbReference>
<gene>
    <name evidence="1" type="ORF">JMA_27470</name>
</gene>
<evidence type="ECO:0000313" key="2">
    <source>
        <dbReference type="Proteomes" id="UP000031449"/>
    </source>
</evidence>
<dbReference type="OrthoDB" id="2187161at2"/>
<keyword evidence="2" id="KW-1185">Reference proteome</keyword>
<dbReference type="STRING" id="1508404.JMA_27470"/>
<accession>A0A0B5AVN4</accession>
<dbReference type="Pfam" id="PF05595">
    <property type="entry name" value="DUF771"/>
    <property type="match status" value="1"/>
</dbReference>
<sequence>MNQQFSVQVSIPVPEHLIIIEKTELKRLQDAELHGQWWSMKDLEDRTGRKAVWLKENVLSRFRKDLDVDNGGFVYYPKVKGETYVFHAEKMNDFLDKYFSVIFNKG</sequence>
<dbReference type="AlphaFoldDB" id="A0A0B5AVN4"/>
<dbReference type="KEGG" id="jeo:JMA_27470"/>
<evidence type="ECO:0000313" key="1">
    <source>
        <dbReference type="EMBL" id="AJD92064.1"/>
    </source>
</evidence>
<reference evidence="1 2" key="1">
    <citation type="submission" date="2014-08" db="EMBL/GenBank/DDBJ databases">
        <title>Complete genome of a marine bacteria Jeotgalibacillus malaysiensis.</title>
        <authorList>
            <person name="Yaakop A.S."/>
            <person name="Chan K.-G."/>
            <person name="Goh K.M."/>
        </authorList>
    </citation>
    <scope>NUCLEOTIDE SEQUENCE [LARGE SCALE GENOMIC DNA]</scope>
    <source>
        <strain evidence="1 2">D5</strain>
    </source>
</reference>
<proteinExistence type="predicted"/>
<dbReference type="BioCyc" id="JESP1508404:G14D9-12027-MONOMER"/>
<dbReference type="Proteomes" id="UP000031449">
    <property type="component" value="Chromosome"/>
</dbReference>
<evidence type="ECO:0008006" key="3">
    <source>
        <dbReference type="Google" id="ProtNLM"/>
    </source>
</evidence>
<name>A0A0B5AVN4_9BACL</name>
<organism evidence="1 2">
    <name type="scientific">Jeotgalibacillus malaysiensis</name>
    <dbReference type="NCBI Taxonomy" id="1508404"/>
    <lineage>
        <taxon>Bacteria</taxon>
        <taxon>Bacillati</taxon>
        <taxon>Bacillota</taxon>
        <taxon>Bacilli</taxon>
        <taxon>Bacillales</taxon>
        <taxon>Caryophanaceae</taxon>
        <taxon>Jeotgalibacillus</taxon>
    </lineage>
</organism>
<protein>
    <recommendedName>
        <fullName evidence="3">DUF771 domain-containing protein</fullName>
    </recommendedName>
</protein>
<dbReference type="InterPro" id="IPR008489">
    <property type="entry name" value="DUF771"/>
</dbReference>